<dbReference type="Gene3D" id="1.10.3810.10">
    <property type="entry name" value="Biosynthetic peptidoglycan transglycosylase-like"/>
    <property type="match status" value="1"/>
</dbReference>
<keyword evidence="14" id="KW-1185">Reference proteome</keyword>
<dbReference type="Pfam" id="PF00905">
    <property type="entry name" value="Transpeptidase"/>
    <property type="match status" value="1"/>
</dbReference>
<sequence>MSQDTNQKPQTKKRRKLDIWNKLAIGVLSIFLVGCISVFFILVNIINDPDGMQFVEGDLTTLSNSRIYDRNGNLISELGQEIREDVTYDQIPQNVIDAFLSIEDSRYFDHNGFDLPRFLASALTNLRSGSFAQGGSTLTMQLIDNTFTSQQEKKIENEQGSISAFTKIKLKIQEIYLSLIAEQTLNKEEIFEYYLNRIWFGSGDNTRGIQKAANYFFNKDVSELNLSESAFLAGAINAPDTYNPLNNLYKTDQDYLANATSRRNTTLSLMLQHGYITETEYNLARNSKLEFALQYTNVSSQDPNAPFIYQVQQEVIQLTGQDPAVVPMDIYTTLNPDVQKVAYDICAGNIIDFPIEQLDTGFAVVENHTGEVIAIGAGRTYYQDATKRDLSMEERQPGSSMKPLLAYSSTFDLLGWSTEHKINDHGEDYFHAGSNLQNSDRQYRGVVNLKTALGLSLNTPAAQAMIALVDETGYDYWIDFLKKLGYSEDTYTQFVEQFAIGGSEMYASPRQQASAYSMLANGGKRVEDHTIRKIVRRSDGKETSGDTTEYELISEEAAYMTSYLLENVVSGNYQNFNEILYSQNYTAYGKSGTSDWSDLGVEQGIPIGAARDEWSIGYTSDISVATWTGFSGENEALGYYFTNSLLFEATAFHITHYLLDYCQQFYDYNDIEKPSGVSNYNGGYIKTEFLSKGDSKVTGGNAKSEDEEDTEEEEQEEETTEEENTQDPTTPPTEPTVPEEPSDPTQDLQQQCINSGGTWQNGACIYQNTGNNGNTGMETFRLDSLTLPDSRKRIL</sequence>
<organism evidence="13 14">
    <name type="scientific">Faecalicoccus pleomorphus</name>
    <dbReference type="NCBI Taxonomy" id="1323"/>
    <lineage>
        <taxon>Bacteria</taxon>
        <taxon>Bacillati</taxon>
        <taxon>Bacillota</taxon>
        <taxon>Erysipelotrichia</taxon>
        <taxon>Erysipelotrichales</taxon>
        <taxon>Erysipelotrichaceae</taxon>
        <taxon>Faecalicoccus</taxon>
    </lineage>
</organism>
<evidence type="ECO:0000256" key="3">
    <source>
        <dbReference type="ARBA" id="ARBA00022676"/>
    </source>
</evidence>
<feature type="compositionally biased region" description="Acidic residues" evidence="9">
    <location>
        <begin position="705"/>
        <end position="725"/>
    </location>
</feature>
<evidence type="ECO:0000256" key="8">
    <source>
        <dbReference type="ARBA" id="ARBA00049902"/>
    </source>
</evidence>
<evidence type="ECO:0000256" key="9">
    <source>
        <dbReference type="SAM" id="MobiDB-lite"/>
    </source>
</evidence>
<dbReference type="InterPro" id="IPR036950">
    <property type="entry name" value="PBP_transglycosylase"/>
</dbReference>
<dbReference type="Gene3D" id="3.40.710.10">
    <property type="entry name" value="DD-peptidase/beta-lactamase superfamily"/>
    <property type="match status" value="1"/>
</dbReference>
<dbReference type="PANTHER" id="PTHR32282">
    <property type="entry name" value="BINDING PROTEIN TRANSPEPTIDASE, PUTATIVE-RELATED"/>
    <property type="match status" value="1"/>
</dbReference>
<dbReference type="InterPro" id="IPR023346">
    <property type="entry name" value="Lysozyme-like_dom_sf"/>
</dbReference>
<name>A0A380LJ16_9FIRM</name>
<dbReference type="GO" id="GO:0008658">
    <property type="term" value="F:penicillin binding"/>
    <property type="evidence" value="ECO:0007669"/>
    <property type="project" value="InterPro"/>
</dbReference>
<evidence type="ECO:0000256" key="1">
    <source>
        <dbReference type="ARBA" id="ARBA00022645"/>
    </source>
</evidence>
<protein>
    <submittedName>
        <fullName evidence="13">Penicillin-binding protein 1A</fullName>
    </submittedName>
</protein>
<dbReference type="SUPFAM" id="SSF56601">
    <property type="entry name" value="beta-lactamase/transpeptidase-like"/>
    <property type="match status" value="1"/>
</dbReference>
<keyword evidence="6" id="KW-0511">Multifunctional enzyme</keyword>
<feature type="transmembrane region" description="Helical" evidence="10">
    <location>
        <begin position="20"/>
        <end position="43"/>
    </location>
</feature>
<evidence type="ECO:0000259" key="12">
    <source>
        <dbReference type="Pfam" id="PF00912"/>
    </source>
</evidence>
<dbReference type="GO" id="GO:0008955">
    <property type="term" value="F:peptidoglycan glycosyltransferase activity"/>
    <property type="evidence" value="ECO:0007669"/>
    <property type="project" value="UniProtKB-EC"/>
</dbReference>
<keyword evidence="10" id="KW-1133">Transmembrane helix</keyword>
<evidence type="ECO:0000256" key="10">
    <source>
        <dbReference type="SAM" id="Phobius"/>
    </source>
</evidence>
<dbReference type="EMBL" id="UHFX01000003">
    <property type="protein sequence ID" value="SUO03227.1"/>
    <property type="molecule type" value="Genomic_DNA"/>
</dbReference>
<dbReference type="Pfam" id="PF00912">
    <property type="entry name" value="Transgly"/>
    <property type="match status" value="1"/>
</dbReference>
<dbReference type="AlphaFoldDB" id="A0A380LJ16"/>
<evidence type="ECO:0000313" key="14">
    <source>
        <dbReference type="Proteomes" id="UP000255523"/>
    </source>
</evidence>
<dbReference type="GO" id="GO:0030288">
    <property type="term" value="C:outer membrane-bounded periplasmic space"/>
    <property type="evidence" value="ECO:0007669"/>
    <property type="project" value="TreeGrafter"/>
</dbReference>
<keyword evidence="10" id="KW-0812">Transmembrane</keyword>
<evidence type="ECO:0000256" key="2">
    <source>
        <dbReference type="ARBA" id="ARBA00022670"/>
    </source>
</evidence>
<keyword evidence="1" id="KW-0121">Carboxypeptidase</keyword>
<keyword evidence="5" id="KW-0378">Hydrolase</keyword>
<dbReference type="GO" id="GO:0009252">
    <property type="term" value="P:peptidoglycan biosynthetic process"/>
    <property type="evidence" value="ECO:0007669"/>
    <property type="project" value="TreeGrafter"/>
</dbReference>
<dbReference type="OrthoDB" id="9766909at2"/>
<dbReference type="InterPro" id="IPR001460">
    <property type="entry name" value="PCN-bd_Tpept"/>
</dbReference>
<evidence type="ECO:0000313" key="13">
    <source>
        <dbReference type="EMBL" id="SUO03227.1"/>
    </source>
</evidence>
<dbReference type="RefSeq" id="WP_022790467.1">
    <property type="nucleotide sequence ID" value="NZ_UHFX01000003.1"/>
</dbReference>
<comment type="catalytic activity">
    <reaction evidence="8">
        <text>[GlcNAc-(1-&gt;4)-Mur2Ac(oyl-L-Ala-gamma-D-Glu-L-Lys-D-Ala-D-Ala)](n)-di-trans,octa-cis-undecaprenyl diphosphate + beta-D-GlcNAc-(1-&gt;4)-Mur2Ac(oyl-L-Ala-gamma-D-Glu-L-Lys-D-Ala-D-Ala)-di-trans,octa-cis-undecaprenyl diphosphate = [GlcNAc-(1-&gt;4)-Mur2Ac(oyl-L-Ala-gamma-D-Glu-L-Lys-D-Ala-D-Ala)](n+1)-di-trans,octa-cis-undecaprenyl diphosphate + di-trans,octa-cis-undecaprenyl diphosphate + H(+)</text>
        <dbReference type="Rhea" id="RHEA:23708"/>
        <dbReference type="Rhea" id="RHEA-COMP:9602"/>
        <dbReference type="Rhea" id="RHEA-COMP:9603"/>
        <dbReference type="ChEBI" id="CHEBI:15378"/>
        <dbReference type="ChEBI" id="CHEBI:58405"/>
        <dbReference type="ChEBI" id="CHEBI:60033"/>
        <dbReference type="ChEBI" id="CHEBI:78435"/>
        <dbReference type="EC" id="2.4.99.28"/>
    </reaction>
</comment>
<evidence type="ECO:0000256" key="6">
    <source>
        <dbReference type="ARBA" id="ARBA00023268"/>
    </source>
</evidence>
<dbReference type="PANTHER" id="PTHR32282:SF29">
    <property type="entry name" value="PENICILLIN-BINDING PROTEIN 1A"/>
    <property type="match status" value="1"/>
</dbReference>
<dbReference type="GO" id="GO:0006508">
    <property type="term" value="P:proteolysis"/>
    <property type="evidence" value="ECO:0007669"/>
    <property type="project" value="UniProtKB-KW"/>
</dbReference>
<evidence type="ECO:0000259" key="11">
    <source>
        <dbReference type="Pfam" id="PF00905"/>
    </source>
</evidence>
<evidence type="ECO:0000256" key="5">
    <source>
        <dbReference type="ARBA" id="ARBA00022801"/>
    </source>
</evidence>
<feature type="region of interest" description="Disordered" evidence="9">
    <location>
        <begin position="695"/>
        <end position="754"/>
    </location>
</feature>
<dbReference type="InterPro" id="IPR001264">
    <property type="entry name" value="Glyco_trans_51"/>
</dbReference>
<feature type="domain" description="Penicillin-binding protein transpeptidase" evidence="11">
    <location>
        <begin position="362"/>
        <end position="603"/>
    </location>
</feature>
<comment type="catalytic activity">
    <reaction evidence="7">
        <text>Preferential cleavage: (Ac)2-L-Lys-D-Ala-|-D-Ala. Also transpeptidation of peptidyl-alanyl moieties that are N-acyl substituents of D-alanine.</text>
        <dbReference type="EC" id="3.4.16.4"/>
    </reaction>
</comment>
<evidence type="ECO:0000256" key="7">
    <source>
        <dbReference type="ARBA" id="ARBA00034000"/>
    </source>
</evidence>
<keyword evidence="3" id="KW-0328">Glycosyltransferase</keyword>
<dbReference type="GeneID" id="77461080"/>
<gene>
    <name evidence="13" type="primary">ponA</name>
    <name evidence="13" type="ORF">NCTC11087_00079</name>
</gene>
<keyword evidence="4" id="KW-0808">Transferase</keyword>
<keyword evidence="10" id="KW-0472">Membrane</keyword>
<keyword evidence="2" id="KW-0645">Protease</keyword>
<proteinExistence type="predicted"/>
<evidence type="ECO:0000256" key="4">
    <source>
        <dbReference type="ARBA" id="ARBA00022679"/>
    </source>
</evidence>
<dbReference type="Proteomes" id="UP000255523">
    <property type="component" value="Unassembled WGS sequence"/>
</dbReference>
<dbReference type="GO" id="GO:0009002">
    <property type="term" value="F:serine-type D-Ala-D-Ala carboxypeptidase activity"/>
    <property type="evidence" value="ECO:0007669"/>
    <property type="project" value="UniProtKB-EC"/>
</dbReference>
<reference evidence="13 14" key="1">
    <citation type="submission" date="2018-06" db="EMBL/GenBank/DDBJ databases">
        <authorList>
            <consortium name="Pathogen Informatics"/>
            <person name="Doyle S."/>
        </authorList>
    </citation>
    <scope>NUCLEOTIDE SEQUENCE [LARGE SCALE GENOMIC DNA]</scope>
    <source>
        <strain evidence="13 14">NCTC11087</strain>
    </source>
</reference>
<dbReference type="InterPro" id="IPR050396">
    <property type="entry name" value="Glycosyltr_51/Transpeptidase"/>
</dbReference>
<dbReference type="InterPro" id="IPR012338">
    <property type="entry name" value="Beta-lactam/transpept-like"/>
</dbReference>
<feature type="domain" description="Glycosyl transferase family 51" evidence="12">
    <location>
        <begin position="72"/>
        <end position="270"/>
    </location>
</feature>
<accession>A0A380LJ16</accession>
<dbReference type="SUPFAM" id="SSF53955">
    <property type="entry name" value="Lysozyme-like"/>
    <property type="match status" value="1"/>
</dbReference>